<dbReference type="InterPro" id="IPR050320">
    <property type="entry name" value="N5-glutamine_MTase"/>
</dbReference>
<accession>A0A2K3QP50</accession>
<evidence type="ECO:0000256" key="3">
    <source>
        <dbReference type="ARBA" id="ARBA00022691"/>
    </source>
</evidence>
<dbReference type="STRING" id="45235.A0A2K3QP50"/>
<dbReference type="NCBIfam" id="TIGR00536">
    <property type="entry name" value="hemK_fam"/>
    <property type="match status" value="1"/>
</dbReference>
<dbReference type="Gene3D" id="1.10.8.10">
    <property type="entry name" value="DNA helicase RuvA subunit, C-terminal domain"/>
    <property type="match status" value="1"/>
</dbReference>
<dbReference type="InterPro" id="IPR004556">
    <property type="entry name" value="HemK-like"/>
</dbReference>
<evidence type="ECO:0000256" key="1">
    <source>
        <dbReference type="ARBA" id="ARBA00022603"/>
    </source>
</evidence>
<dbReference type="GO" id="GO:0032259">
    <property type="term" value="P:methylation"/>
    <property type="evidence" value="ECO:0007669"/>
    <property type="project" value="UniProtKB-KW"/>
</dbReference>
<dbReference type="Gene3D" id="3.40.50.150">
    <property type="entry name" value="Vaccinia Virus protein VP39"/>
    <property type="match status" value="1"/>
</dbReference>
<evidence type="ECO:0000313" key="4">
    <source>
        <dbReference type="EMBL" id="PNY29315.1"/>
    </source>
</evidence>
<protein>
    <submittedName>
        <fullName evidence="4">Modification methylase HemK</fullName>
    </submittedName>
</protein>
<sequence>MPRLPPWLLRQANYHSPNLAALLPACRDLQSARHELRWIAQHVAKTAQAQDGEHLAQLCQQRGRGVPLQYILGSQPFGHLEVKCRPGVLIPRPETEAYTCHLVDLIKTGRLLGRDSGHGNHGLNIVDFCTGTGCIPLLLFSSLQQSISRLNVLGVDIAGEAVQLAQENIGQNKKLGHIRQLNVGQSLQISRGDVFNDGDIQALIGRPWDILISNPPYISKQVWDHGHGQLGYSVRKYEPRLALVPNNQHPVPAGWKHEDVFYSRLLDIAGVLQPKVVLLELGDEAQARRVLGCYSQHASAEDLAVELWRDWPDLNPDGEDGQFDVMTPSGRGWTVPVKGSGQIRCIFIRRRGE</sequence>
<gene>
    <name evidence="4" type="ORF">TCAP_00763</name>
</gene>
<evidence type="ECO:0000313" key="5">
    <source>
        <dbReference type="Proteomes" id="UP000236621"/>
    </source>
</evidence>
<proteinExistence type="predicted"/>
<dbReference type="PANTHER" id="PTHR18895:SF74">
    <property type="entry name" value="MTRF1L RELEASE FACTOR GLUTAMINE METHYLTRANSFERASE"/>
    <property type="match status" value="1"/>
</dbReference>
<keyword evidence="5" id="KW-1185">Reference proteome</keyword>
<evidence type="ECO:0000256" key="2">
    <source>
        <dbReference type="ARBA" id="ARBA00022679"/>
    </source>
</evidence>
<dbReference type="GO" id="GO:0003676">
    <property type="term" value="F:nucleic acid binding"/>
    <property type="evidence" value="ECO:0007669"/>
    <property type="project" value="InterPro"/>
</dbReference>
<dbReference type="InterPro" id="IPR029063">
    <property type="entry name" value="SAM-dependent_MTases_sf"/>
</dbReference>
<dbReference type="InterPro" id="IPR002052">
    <property type="entry name" value="DNA_methylase_N6_adenine_CS"/>
</dbReference>
<dbReference type="EMBL" id="NRSZ01000127">
    <property type="protein sequence ID" value="PNY29315.1"/>
    <property type="molecule type" value="Genomic_DNA"/>
</dbReference>
<dbReference type="PANTHER" id="PTHR18895">
    <property type="entry name" value="HEMK METHYLTRANSFERASE"/>
    <property type="match status" value="1"/>
</dbReference>
<dbReference type="PROSITE" id="PS00092">
    <property type="entry name" value="N6_MTASE"/>
    <property type="match status" value="1"/>
</dbReference>
<dbReference type="OrthoDB" id="269872at2759"/>
<dbReference type="GO" id="GO:0008276">
    <property type="term" value="F:protein methyltransferase activity"/>
    <property type="evidence" value="ECO:0007669"/>
    <property type="project" value="InterPro"/>
</dbReference>
<keyword evidence="3" id="KW-0949">S-adenosyl-L-methionine</keyword>
<keyword evidence="1 4" id="KW-0489">Methyltransferase</keyword>
<keyword evidence="2" id="KW-0808">Transferase</keyword>
<reference evidence="4 5" key="1">
    <citation type="submission" date="2017-08" db="EMBL/GenBank/DDBJ databases">
        <title>Harnessing the power of phylogenomics to disentangle the directionality and signatures of interkingdom host jumping in the parasitic fungal genus Tolypocladium.</title>
        <authorList>
            <person name="Quandt C.A."/>
            <person name="Patterson W."/>
            <person name="Spatafora J.W."/>
        </authorList>
    </citation>
    <scope>NUCLEOTIDE SEQUENCE [LARGE SCALE GENOMIC DNA]</scope>
    <source>
        <strain evidence="4 5">CBS 113982</strain>
    </source>
</reference>
<dbReference type="GO" id="GO:0005739">
    <property type="term" value="C:mitochondrion"/>
    <property type="evidence" value="ECO:0007669"/>
    <property type="project" value="TreeGrafter"/>
</dbReference>
<dbReference type="Proteomes" id="UP000236621">
    <property type="component" value="Unassembled WGS sequence"/>
</dbReference>
<comment type="caution">
    <text evidence="4">The sequence shown here is derived from an EMBL/GenBank/DDBJ whole genome shotgun (WGS) entry which is preliminary data.</text>
</comment>
<dbReference type="CDD" id="cd02440">
    <property type="entry name" value="AdoMet_MTases"/>
    <property type="match status" value="1"/>
</dbReference>
<organism evidence="4 5">
    <name type="scientific">Tolypocladium capitatum</name>
    <dbReference type="NCBI Taxonomy" id="45235"/>
    <lineage>
        <taxon>Eukaryota</taxon>
        <taxon>Fungi</taxon>
        <taxon>Dikarya</taxon>
        <taxon>Ascomycota</taxon>
        <taxon>Pezizomycotina</taxon>
        <taxon>Sordariomycetes</taxon>
        <taxon>Hypocreomycetidae</taxon>
        <taxon>Hypocreales</taxon>
        <taxon>Ophiocordycipitaceae</taxon>
        <taxon>Tolypocladium</taxon>
    </lineage>
</organism>
<name>A0A2K3QP50_9HYPO</name>
<dbReference type="SUPFAM" id="SSF53335">
    <property type="entry name" value="S-adenosyl-L-methionine-dependent methyltransferases"/>
    <property type="match status" value="1"/>
</dbReference>
<dbReference type="AlphaFoldDB" id="A0A2K3QP50"/>